<dbReference type="AlphaFoldDB" id="A0A369VTF7"/>
<evidence type="ECO:0000313" key="2">
    <source>
        <dbReference type="EMBL" id="RDE04827.1"/>
    </source>
</evidence>
<comment type="caution">
    <text evidence="2">The sequence shown here is derived from an EMBL/GenBank/DDBJ whole genome shotgun (WGS) entry which is preliminary data.</text>
</comment>
<dbReference type="InterPro" id="IPR011335">
    <property type="entry name" value="Restrct_endonuc-II-like"/>
</dbReference>
<name>A0A369VTF7_9SPHN</name>
<dbReference type="PANTHER" id="PTHR38590:SF1">
    <property type="entry name" value="BLL0828 PROTEIN"/>
    <property type="match status" value="1"/>
</dbReference>
<protein>
    <submittedName>
        <fullName evidence="2">DUF559 domain-containing protein</fullName>
    </submittedName>
</protein>
<dbReference type="Proteomes" id="UP000253918">
    <property type="component" value="Unassembled WGS sequence"/>
</dbReference>
<dbReference type="Pfam" id="PF04480">
    <property type="entry name" value="DUF559"/>
    <property type="match status" value="1"/>
</dbReference>
<dbReference type="CDD" id="cd01038">
    <property type="entry name" value="Endonuclease_DUF559"/>
    <property type="match status" value="1"/>
</dbReference>
<evidence type="ECO:0000259" key="1">
    <source>
        <dbReference type="Pfam" id="PF04480"/>
    </source>
</evidence>
<dbReference type="EMBL" id="QQNB01000003">
    <property type="protein sequence ID" value="RDE04827.1"/>
    <property type="molecule type" value="Genomic_DNA"/>
</dbReference>
<sequence length="125" mass="13848">MLQGTGDTQQRARMLRQQMSPAEIALWLALRGKPNGLKFRKQHPSGPYVADFYCHAARLVIEVDGEAHGCGDRPMRDAARDRWFAERGLETLRVPAVEVLKDCDAVTRGVCSVAAERIARADQGS</sequence>
<gene>
    <name evidence="2" type="ORF">DVW87_14735</name>
</gene>
<dbReference type="PANTHER" id="PTHR38590">
    <property type="entry name" value="BLL0828 PROTEIN"/>
    <property type="match status" value="1"/>
</dbReference>
<proteinExistence type="predicted"/>
<evidence type="ECO:0000313" key="3">
    <source>
        <dbReference type="Proteomes" id="UP000253918"/>
    </source>
</evidence>
<dbReference type="OrthoDB" id="9798754at2"/>
<feature type="domain" description="DUF559" evidence="1">
    <location>
        <begin position="8"/>
        <end position="110"/>
    </location>
</feature>
<dbReference type="SUPFAM" id="SSF52980">
    <property type="entry name" value="Restriction endonuclease-like"/>
    <property type="match status" value="1"/>
</dbReference>
<dbReference type="Gene3D" id="3.40.960.10">
    <property type="entry name" value="VSR Endonuclease"/>
    <property type="match status" value="1"/>
</dbReference>
<dbReference type="InterPro" id="IPR007569">
    <property type="entry name" value="DUF559"/>
</dbReference>
<accession>A0A369VTF7</accession>
<organism evidence="2 3">
    <name type="scientific">Sphingomonas aracearum</name>
    <dbReference type="NCBI Taxonomy" id="2283317"/>
    <lineage>
        <taxon>Bacteria</taxon>
        <taxon>Pseudomonadati</taxon>
        <taxon>Pseudomonadota</taxon>
        <taxon>Alphaproteobacteria</taxon>
        <taxon>Sphingomonadales</taxon>
        <taxon>Sphingomonadaceae</taxon>
        <taxon>Sphingomonas</taxon>
    </lineage>
</organism>
<keyword evidence="3" id="KW-1185">Reference proteome</keyword>
<reference evidence="2 3" key="1">
    <citation type="submission" date="2018-07" db="EMBL/GenBank/DDBJ databases">
        <title>a novel species of Sphingomonas isolated from the rhizosphere soil of Araceae plant.</title>
        <authorList>
            <person name="Zhiyong W."/>
            <person name="Qinglan Z."/>
            <person name="Zhiwei F."/>
            <person name="Ding X."/>
            <person name="Gejiao W."/>
            <person name="Shixue Z."/>
        </authorList>
    </citation>
    <scope>NUCLEOTIDE SEQUENCE [LARGE SCALE GENOMIC DNA]</scope>
    <source>
        <strain evidence="2 3">WZY 27</strain>
    </source>
</reference>
<dbReference type="InterPro" id="IPR047216">
    <property type="entry name" value="Endonuclease_DUF559_bact"/>
</dbReference>